<dbReference type="Proteomes" id="UP000234275">
    <property type="component" value="Unassembled WGS sequence"/>
</dbReference>
<gene>
    <name evidence="1" type="ORF">P170DRAFT_424371</name>
</gene>
<comment type="caution">
    <text evidence="1">The sequence shown here is derived from an EMBL/GenBank/DDBJ whole genome shotgun (WGS) entry which is preliminary data.</text>
</comment>
<dbReference type="AlphaFoldDB" id="A0A2I2GAM9"/>
<name>A0A2I2GAM9_9EURO</name>
<dbReference type="GeneID" id="36555261"/>
<dbReference type="EMBL" id="MSFO01000003">
    <property type="protein sequence ID" value="PLB49934.1"/>
    <property type="molecule type" value="Genomic_DNA"/>
</dbReference>
<sequence length="121" mass="13841">MNPFLSLYMRLLEQRYATSVPSPTSTKTYGPAYSDVIQKLPQIPPTTTWGSWLPNHTEILANDTNGPYGQAAWSSLWQQVKLEDYTTTGLYSTTSWHSGPQNPHPHRTEPYEVRIRSLEIF</sequence>
<dbReference type="OrthoDB" id="65569at2759"/>
<organism evidence="1 2">
    <name type="scientific">Aspergillus steynii IBT 23096</name>
    <dbReference type="NCBI Taxonomy" id="1392250"/>
    <lineage>
        <taxon>Eukaryota</taxon>
        <taxon>Fungi</taxon>
        <taxon>Dikarya</taxon>
        <taxon>Ascomycota</taxon>
        <taxon>Pezizomycotina</taxon>
        <taxon>Eurotiomycetes</taxon>
        <taxon>Eurotiomycetidae</taxon>
        <taxon>Eurotiales</taxon>
        <taxon>Aspergillaceae</taxon>
        <taxon>Aspergillus</taxon>
        <taxon>Aspergillus subgen. Circumdati</taxon>
    </lineage>
</organism>
<protein>
    <submittedName>
        <fullName evidence="1">Uncharacterized protein</fullName>
    </submittedName>
</protein>
<accession>A0A2I2GAM9</accession>
<reference evidence="1 2" key="1">
    <citation type="submission" date="2016-12" db="EMBL/GenBank/DDBJ databases">
        <title>The genomes of Aspergillus section Nigri reveals drivers in fungal speciation.</title>
        <authorList>
            <consortium name="DOE Joint Genome Institute"/>
            <person name="Vesth T.C."/>
            <person name="Nybo J."/>
            <person name="Theobald S."/>
            <person name="Brandl J."/>
            <person name="Frisvad J.C."/>
            <person name="Nielsen K.F."/>
            <person name="Lyhne E.K."/>
            <person name="Kogle M.E."/>
            <person name="Kuo A."/>
            <person name="Riley R."/>
            <person name="Clum A."/>
            <person name="Nolan M."/>
            <person name="Lipzen A."/>
            <person name="Salamov A."/>
            <person name="Henrissat B."/>
            <person name="Wiebenga A."/>
            <person name="De Vries R.P."/>
            <person name="Grigoriev I.V."/>
            <person name="Mortensen U.H."/>
            <person name="Andersen M.R."/>
            <person name="Baker S.E."/>
        </authorList>
    </citation>
    <scope>NUCLEOTIDE SEQUENCE [LARGE SCALE GENOMIC DNA]</scope>
    <source>
        <strain evidence="1 2">IBT 23096</strain>
    </source>
</reference>
<evidence type="ECO:0000313" key="2">
    <source>
        <dbReference type="Proteomes" id="UP000234275"/>
    </source>
</evidence>
<keyword evidence="2" id="KW-1185">Reference proteome</keyword>
<evidence type="ECO:0000313" key="1">
    <source>
        <dbReference type="EMBL" id="PLB49934.1"/>
    </source>
</evidence>
<dbReference type="VEuPathDB" id="FungiDB:P170DRAFT_424371"/>
<dbReference type="RefSeq" id="XP_024705236.1">
    <property type="nucleotide sequence ID" value="XM_024847562.1"/>
</dbReference>
<dbReference type="STRING" id="1392250.A0A2I2GAM9"/>
<proteinExistence type="predicted"/>